<dbReference type="PROSITE" id="PS50850">
    <property type="entry name" value="MFS"/>
    <property type="match status" value="1"/>
</dbReference>
<dbReference type="Pfam" id="PF07690">
    <property type="entry name" value="MFS_1"/>
    <property type="match status" value="1"/>
</dbReference>
<dbReference type="HOGENOM" id="CLU_028365_1_1_1"/>
<name>R7V9B0_CAPTE</name>
<dbReference type="Gene3D" id="1.20.1250.20">
    <property type="entry name" value="MFS general substrate transporter like domains"/>
    <property type="match status" value="1"/>
</dbReference>
<dbReference type="Proteomes" id="UP000014760">
    <property type="component" value="Unassembled WGS sequence"/>
</dbReference>
<reference evidence="8 10" key="2">
    <citation type="journal article" date="2013" name="Nature">
        <title>Insights into bilaterian evolution from three spiralian genomes.</title>
        <authorList>
            <person name="Simakov O."/>
            <person name="Marletaz F."/>
            <person name="Cho S.J."/>
            <person name="Edsinger-Gonzales E."/>
            <person name="Havlak P."/>
            <person name="Hellsten U."/>
            <person name="Kuo D.H."/>
            <person name="Larsson T."/>
            <person name="Lv J."/>
            <person name="Arendt D."/>
            <person name="Savage R."/>
            <person name="Osoegawa K."/>
            <person name="de Jong P."/>
            <person name="Grimwood J."/>
            <person name="Chapman J.A."/>
            <person name="Shapiro H."/>
            <person name="Aerts A."/>
            <person name="Otillar R.P."/>
            <person name="Terry A.Y."/>
            <person name="Boore J.L."/>
            <person name="Grigoriev I.V."/>
            <person name="Lindberg D.R."/>
            <person name="Seaver E.C."/>
            <person name="Weisblat D.A."/>
            <person name="Putnam N.H."/>
            <person name="Rokhsar D.S."/>
        </authorList>
    </citation>
    <scope>NUCLEOTIDE SEQUENCE</scope>
    <source>
        <strain evidence="8 10">I ESC-2004</strain>
    </source>
</reference>
<feature type="transmembrane region" description="Helical" evidence="6">
    <location>
        <begin position="134"/>
        <end position="155"/>
    </location>
</feature>
<dbReference type="GO" id="GO:0016020">
    <property type="term" value="C:membrane"/>
    <property type="evidence" value="ECO:0007669"/>
    <property type="project" value="UniProtKB-SubCell"/>
</dbReference>
<dbReference type="PANTHER" id="PTHR23507">
    <property type="entry name" value="ZGC:174356"/>
    <property type="match status" value="1"/>
</dbReference>
<protein>
    <recommendedName>
        <fullName evidence="7">Major facilitator superfamily (MFS) profile domain-containing protein</fullName>
    </recommendedName>
</protein>
<sequence>MEGSVYLDYRTTDRTEMSKETEDASETDQLSSCGANYSTIESGELSGDSIKVTKKSWQVKLVEPAYFFYMLAIYSYMPLNEQYVYDRVEKETPESHSLGHIYVPNACIKGIENLTLLERQRDDTIKTKVSNYTLVFNIFETLPAIVVSLILCSWGDKHGRKLGLVVPCVGGVVKGVLYVITDVYGLSIDFLMLPNLIEGMSGSHMTVAGSAYAYVADVVPQSEITFRFAVLNGLLFAGTSLGNIAVGYIISYIGYMWSFVIMTIWYAIPLLYFIFILEESVPEQPDDCSTTLSQDIKEVWQVTVTAFKVYSVERPDKNAKWRLLLMLGASTLHTIMVLGLLELETLYLIGPPFCYSPTQIGVFLAILCASSFFGPIIGTKLFDKCGIPDAVMGIIASVSGAVAFFAQAGAKTDQQINIVPFMNMYSASITALSRAIMSKDVSGFEQGAVQASLSGLSSLGDFISVTLLISIFSLTKSSYYGTVFIVMGCLSCICLILFLLTATVLRTKKVEYTPYAIKQQARVQ</sequence>
<evidence type="ECO:0000256" key="6">
    <source>
        <dbReference type="SAM" id="Phobius"/>
    </source>
</evidence>
<feature type="transmembrane region" description="Helical" evidence="6">
    <location>
        <begin position="162"/>
        <end position="180"/>
    </location>
</feature>
<feature type="transmembrane region" description="Helical" evidence="6">
    <location>
        <begin position="390"/>
        <end position="410"/>
    </location>
</feature>
<dbReference type="OrthoDB" id="3026777at2759"/>
<feature type="transmembrane region" description="Helical" evidence="6">
    <location>
        <begin position="200"/>
        <end position="216"/>
    </location>
</feature>
<feature type="transmembrane region" description="Helical" evidence="6">
    <location>
        <begin position="256"/>
        <end position="277"/>
    </location>
</feature>
<feature type="transmembrane region" description="Helical" evidence="6">
    <location>
        <begin position="448"/>
        <end position="472"/>
    </location>
</feature>
<dbReference type="GO" id="GO:0022857">
    <property type="term" value="F:transmembrane transporter activity"/>
    <property type="evidence" value="ECO:0007669"/>
    <property type="project" value="InterPro"/>
</dbReference>
<dbReference type="InterPro" id="IPR020846">
    <property type="entry name" value="MFS_dom"/>
</dbReference>
<keyword evidence="10" id="KW-1185">Reference proteome</keyword>
<evidence type="ECO:0000313" key="9">
    <source>
        <dbReference type="EnsemblMetazoa" id="CapteP198749"/>
    </source>
</evidence>
<proteinExistence type="predicted"/>
<feature type="transmembrane region" description="Helical" evidence="6">
    <location>
        <begin position="416"/>
        <end position="436"/>
    </location>
</feature>
<dbReference type="OMA" id="IKQMVCG"/>
<dbReference type="InterPro" id="IPR011701">
    <property type="entry name" value="MFS"/>
</dbReference>
<dbReference type="EnsemblMetazoa" id="CapteT198749">
    <property type="protein sequence ID" value="CapteP198749"/>
    <property type="gene ID" value="CapteG198749"/>
</dbReference>
<gene>
    <name evidence="8" type="ORF">CAPTEDRAFT_198749</name>
</gene>
<feature type="transmembrane region" description="Helical" evidence="6">
    <location>
        <begin position="360"/>
        <end position="378"/>
    </location>
</feature>
<evidence type="ECO:0000256" key="2">
    <source>
        <dbReference type="ARBA" id="ARBA00022692"/>
    </source>
</evidence>
<dbReference type="EMBL" id="AMQN01000794">
    <property type="status" value="NOT_ANNOTATED_CDS"/>
    <property type="molecule type" value="Genomic_DNA"/>
</dbReference>
<feature type="transmembrane region" description="Helical" evidence="6">
    <location>
        <begin position="61"/>
        <end position="77"/>
    </location>
</feature>
<dbReference type="InterPro" id="IPR036259">
    <property type="entry name" value="MFS_trans_sf"/>
</dbReference>
<evidence type="ECO:0000256" key="4">
    <source>
        <dbReference type="ARBA" id="ARBA00023136"/>
    </source>
</evidence>
<feature type="domain" description="Major facilitator superfamily (MFS) profile" evidence="7">
    <location>
        <begin position="67"/>
        <end position="506"/>
    </location>
</feature>
<dbReference type="PANTHER" id="PTHR23507:SF1">
    <property type="entry name" value="FI18259P1-RELATED"/>
    <property type="match status" value="1"/>
</dbReference>
<reference evidence="9" key="3">
    <citation type="submission" date="2015-06" db="UniProtKB">
        <authorList>
            <consortium name="EnsemblMetazoa"/>
        </authorList>
    </citation>
    <scope>IDENTIFICATION</scope>
</reference>
<keyword evidence="4 6" id="KW-0472">Membrane</keyword>
<evidence type="ECO:0000313" key="8">
    <source>
        <dbReference type="EMBL" id="ELU12946.1"/>
    </source>
</evidence>
<organism evidence="8">
    <name type="scientific">Capitella teleta</name>
    <name type="common">Polychaete worm</name>
    <dbReference type="NCBI Taxonomy" id="283909"/>
    <lineage>
        <taxon>Eukaryota</taxon>
        <taxon>Metazoa</taxon>
        <taxon>Spiralia</taxon>
        <taxon>Lophotrochozoa</taxon>
        <taxon>Annelida</taxon>
        <taxon>Polychaeta</taxon>
        <taxon>Sedentaria</taxon>
        <taxon>Scolecida</taxon>
        <taxon>Capitellidae</taxon>
        <taxon>Capitella</taxon>
    </lineage>
</organism>
<evidence type="ECO:0000259" key="7">
    <source>
        <dbReference type="PROSITE" id="PS50850"/>
    </source>
</evidence>
<feature type="compositionally biased region" description="Basic and acidic residues" evidence="5">
    <location>
        <begin position="11"/>
        <end position="22"/>
    </location>
</feature>
<feature type="transmembrane region" description="Helical" evidence="6">
    <location>
        <begin position="323"/>
        <end position="340"/>
    </location>
</feature>
<dbReference type="EMBL" id="KB295623">
    <property type="protein sequence ID" value="ELU12946.1"/>
    <property type="molecule type" value="Genomic_DNA"/>
</dbReference>
<feature type="transmembrane region" description="Helical" evidence="6">
    <location>
        <begin position="478"/>
        <end position="500"/>
    </location>
</feature>
<reference evidence="10" key="1">
    <citation type="submission" date="2012-12" db="EMBL/GenBank/DDBJ databases">
        <authorList>
            <person name="Hellsten U."/>
            <person name="Grimwood J."/>
            <person name="Chapman J.A."/>
            <person name="Shapiro H."/>
            <person name="Aerts A."/>
            <person name="Otillar R.P."/>
            <person name="Terry A.Y."/>
            <person name="Boore J.L."/>
            <person name="Simakov O."/>
            <person name="Marletaz F."/>
            <person name="Cho S.-J."/>
            <person name="Edsinger-Gonzales E."/>
            <person name="Havlak P."/>
            <person name="Kuo D.-H."/>
            <person name="Larsson T."/>
            <person name="Lv J."/>
            <person name="Arendt D."/>
            <person name="Savage R."/>
            <person name="Osoegawa K."/>
            <person name="de Jong P."/>
            <person name="Lindberg D.R."/>
            <person name="Seaver E.C."/>
            <person name="Weisblat D.A."/>
            <person name="Putnam N.H."/>
            <person name="Grigoriev I.V."/>
            <person name="Rokhsar D.S."/>
        </authorList>
    </citation>
    <scope>NUCLEOTIDE SEQUENCE</scope>
    <source>
        <strain evidence="10">I ESC-2004</strain>
    </source>
</reference>
<evidence type="ECO:0000256" key="3">
    <source>
        <dbReference type="ARBA" id="ARBA00022989"/>
    </source>
</evidence>
<keyword evidence="2 6" id="KW-0812">Transmembrane</keyword>
<dbReference type="AlphaFoldDB" id="R7V9B0"/>
<keyword evidence="3 6" id="KW-1133">Transmembrane helix</keyword>
<evidence type="ECO:0000256" key="5">
    <source>
        <dbReference type="SAM" id="MobiDB-lite"/>
    </source>
</evidence>
<evidence type="ECO:0000256" key="1">
    <source>
        <dbReference type="ARBA" id="ARBA00004141"/>
    </source>
</evidence>
<evidence type="ECO:0000313" key="10">
    <source>
        <dbReference type="Proteomes" id="UP000014760"/>
    </source>
</evidence>
<feature type="region of interest" description="Disordered" evidence="5">
    <location>
        <begin position="11"/>
        <end position="31"/>
    </location>
</feature>
<feature type="transmembrane region" description="Helical" evidence="6">
    <location>
        <begin position="228"/>
        <end position="250"/>
    </location>
</feature>
<comment type="subcellular location">
    <subcellularLocation>
        <location evidence="1">Membrane</location>
        <topology evidence="1">Multi-pass membrane protein</topology>
    </subcellularLocation>
</comment>
<dbReference type="SUPFAM" id="SSF103473">
    <property type="entry name" value="MFS general substrate transporter"/>
    <property type="match status" value="1"/>
</dbReference>
<accession>R7V9B0</accession>